<evidence type="ECO:0000256" key="1">
    <source>
        <dbReference type="ARBA" id="ARBA00004473"/>
    </source>
</evidence>
<evidence type="ECO:0000313" key="11">
    <source>
        <dbReference type="Proteomes" id="UP001469553"/>
    </source>
</evidence>
<evidence type="ECO:0000256" key="5">
    <source>
        <dbReference type="ARBA" id="ARBA00023136"/>
    </source>
</evidence>
<keyword evidence="6" id="KW-0539">Nucleus</keyword>
<evidence type="ECO:0000313" key="10">
    <source>
        <dbReference type="EMBL" id="MEQ2307045.1"/>
    </source>
</evidence>
<feature type="transmembrane region" description="Helical" evidence="8">
    <location>
        <begin position="555"/>
        <end position="577"/>
    </location>
</feature>
<dbReference type="InterPro" id="IPR018996">
    <property type="entry name" value="Man1/Src1-like_C"/>
</dbReference>
<dbReference type="PANTHER" id="PTHR13428">
    <property type="entry name" value="INNER NUCLEAR MEMBRANE PROTEIN MAN1 LEM DOMAIN CONTAINING PROTEIN"/>
    <property type="match status" value="1"/>
</dbReference>
<feature type="compositionally biased region" description="Polar residues" evidence="7">
    <location>
        <begin position="185"/>
        <end position="196"/>
    </location>
</feature>
<dbReference type="Proteomes" id="UP001469553">
    <property type="component" value="Unassembled WGS sequence"/>
</dbReference>
<keyword evidence="2" id="KW-0597">Phosphoprotein</keyword>
<feature type="region of interest" description="Disordered" evidence="7">
    <location>
        <begin position="37"/>
        <end position="226"/>
    </location>
</feature>
<proteinExistence type="predicted"/>
<evidence type="ECO:0000256" key="8">
    <source>
        <dbReference type="SAM" id="Phobius"/>
    </source>
</evidence>
<reference evidence="10 11" key="1">
    <citation type="submission" date="2021-06" db="EMBL/GenBank/DDBJ databases">
        <authorList>
            <person name="Palmer J.M."/>
        </authorList>
    </citation>
    <scope>NUCLEOTIDE SEQUENCE [LARGE SCALE GENOMIC DNA]</scope>
    <source>
        <strain evidence="10 11">AS_MEX2019</strain>
        <tissue evidence="10">Muscle</tissue>
    </source>
</reference>
<dbReference type="EMBL" id="JAHRIP010066785">
    <property type="protein sequence ID" value="MEQ2307045.1"/>
    <property type="molecule type" value="Genomic_DNA"/>
</dbReference>
<dbReference type="SUPFAM" id="SSF63451">
    <property type="entry name" value="LEM domain"/>
    <property type="match status" value="1"/>
</dbReference>
<dbReference type="SMART" id="SM00540">
    <property type="entry name" value="LEM"/>
    <property type="match status" value="1"/>
</dbReference>
<keyword evidence="3 8" id="KW-0812">Transmembrane</keyword>
<dbReference type="Gene3D" id="1.10.10.1180">
    <property type="entry name" value="MAN1, winged-helix domain"/>
    <property type="match status" value="1"/>
</dbReference>
<dbReference type="InterPro" id="IPR003887">
    <property type="entry name" value="LEM_dom"/>
</dbReference>
<dbReference type="Gene3D" id="1.10.720.40">
    <property type="match status" value="1"/>
</dbReference>
<keyword evidence="11" id="KW-1185">Reference proteome</keyword>
<comment type="subcellular location">
    <subcellularLocation>
        <location evidence="1">Nucleus inner membrane</location>
        <topology evidence="1">Multi-pass membrane protein</topology>
    </subcellularLocation>
</comment>
<feature type="domain" description="LEM" evidence="9">
    <location>
        <begin position="1"/>
        <end position="44"/>
    </location>
</feature>
<feature type="region of interest" description="Disordered" evidence="7">
    <location>
        <begin position="263"/>
        <end position="368"/>
    </location>
</feature>
<dbReference type="InterPro" id="IPR011015">
    <property type="entry name" value="LEM/LEM-like_dom_sf"/>
</dbReference>
<sequence>MASTQLTDEELFSQLKCFGFTPGPITENTRPVYVKKLKKFREEQQKRGKGRGSGTSSSSTGASRPVRHDVRRLSSGRRPGLKSSVLGFSSDESDAETPLKRKGLDHLKRANRNPPLQQQQLKIRVTTPVNEANKKHHGVGTALKSNSFPSPGGQTSASLGWEIGKRSRQDHESRDEDLSDEELQNSHPVNGSSAARLNTGKLAGEYSDSDEEEVGGPGGPDRDRRSLELRRIYSTGPFLSHVDGRGSRIGGKNCVLNPIGNRTMVGGREEDEEKERKGDLDALGGSRSHMFPRNSMYVSLDEDHQSKTGENNHVNSEEGTSRSNSAGRFSIGLRPRFPGSSSPTLTSKGGYPNHSPVPNHAYGPAAQKKKLAVPEDELLLQFKREEQVSSGSFSAHYLSMFLLTAACLFFLLLGLMYIRMRGSGSSGEDGVIKSHPFGRHFDSLYTKAEKDVILNLLLSLHEHLAVVAGHHDCGDQQYPNRSLSRDEVTEYLLAQNRDFKEFIDNSLEWIIRADQDVGIRLRGQVADDPVTDVSEISWLESTHPRMPFACRFRRALLSVTSKVLLVAVAVGFVWSVVCYVKYRWRREEEETRQMYDMVERIIDVLRTHGEACQENRDLEPYLPIPHVRDSLVQPKDRPPSNVRCIPSPPHYLPVVGVSARGVLVVLGIWDWVLWCVLALSPVAACRVLDPWALSSLCLGSNMFQGLGFLGPWLDLLGRRRLPAGLVGSSLQLPGASALWLLGGSPGTLHCSSLGGLR</sequence>
<evidence type="ECO:0000256" key="4">
    <source>
        <dbReference type="ARBA" id="ARBA00022989"/>
    </source>
</evidence>
<feature type="compositionally biased region" description="Polar residues" evidence="7">
    <location>
        <begin position="143"/>
        <end position="158"/>
    </location>
</feature>
<evidence type="ECO:0000256" key="7">
    <source>
        <dbReference type="SAM" id="MobiDB-lite"/>
    </source>
</evidence>
<evidence type="ECO:0000256" key="2">
    <source>
        <dbReference type="ARBA" id="ARBA00022553"/>
    </source>
</evidence>
<evidence type="ECO:0000256" key="3">
    <source>
        <dbReference type="ARBA" id="ARBA00022692"/>
    </source>
</evidence>
<protein>
    <recommendedName>
        <fullName evidence="9">LEM domain-containing protein</fullName>
    </recommendedName>
</protein>
<dbReference type="Pfam" id="PF09402">
    <property type="entry name" value="MSC"/>
    <property type="match status" value="1"/>
</dbReference>
<evidence type="ECO:0000256" key="6">
    <source>
        <dbReference type="ARBA" id="ARBA00023242"/>
    </source>
</evidence>
<feature type="transmembrane region" description="Helical" evidence="8">
    <location>
        <begin position="397"/>
        <end position="418"/>
    </location>
</feature>
<feature type="compositionally biased region" description="Basic and acidic residues" evidence="7">
    <location>
        <begin position="97"/>
        <end position="108"/>
    </location>
</feature>
<dbReference type="InterPro" id="IPR041885">
    <property type="entry name" value="MAN1_winged_helix_dom"/>
</dbReference>
<dbReference type="Pfam" id="PF03020">
    <property type="entry name" value="LEM"/>
    <property type="match status" value="1"/>
</dbReference>
<name>A0ABV0ZLN7_9TELE</name>
<evidence type="ECO:0000259" key="9">
    <source>
        <dbReference type="PROSITE" id="PS50954"/>
    </source>
</evidence>
<comment type="caution">
    <text evidence="10">The sequence shown here is derived from an EMBL/GenBank/DDBJ whole genome shotgun (WGS) entry which is preliminary data.</text>
</comment>
<gene>
    <name evidence="10" type="ORF">AMECASPLE_014175</name>
</gene>
<organism evidence="10 11">
    <name type="scientific">Ameca splendens</name>
    <dbReference type="NCBI Taxonomy" id="208324"/>
    <lineage>
        <taxon>Eukaryota</taxon>
        <taxon>Metazoa</taxon>
        <taxon>Chordata</taxon>
        <taxon>Craniata</taxon>
        <taxon>Vertebrata</taxon>
        <taxon>Euteleostomi</taxon>
        <taxon>Actinopterygii</taxon>
        <taxon>Neopterygii</taxon>
        <taxon>Teleostei</taxon>
        <taxon>Neoteleostei</taxon>
        <taxon>Acanthomorphata</taxon>
        <taxon>Ovalentaria</taxon>
        <taxon>Atherinomorphae</taxon>
        <taxon>Cyprinodontiformes</taxon>
        <taxon>Goodeidae</taxon>
        <taxon>Ameca</taxon>
    </lineage>
</organism>
<feature type="compositionally biased region" description="Basic and acidic residues" evidence="7">
    <location>
        <begin position="163"/>
        <end position="176"/>
    </location>
</feature>
<dbReference type="PROSITE" id="PS50954">
    <property type="entry name" value="LEM"/>
    <property type="match status" value="1"/>
</dbReference>
<accession>A0ABV0ZLN7</accession>
<keyword evidence="4 8" id="KW-1133">Transmembrane helix</keyword>
<dbReference type="InterPro" id="IPR052277">
    <property type="entry name" value="INM_ESCRT-Associated"/>
</dbReference>
<keyword evidence="5 8" id="KW-0472">Membrane</keyword>
<dbReference type="PANTHER" id="PTHR13428:SF10">
    <property type="entry name" value="INNER NUCLEAR MEMBRANE PROTEIN MAN1"/>
    <property type="match status" value="1"/>
</dbReference>